<proteinExistence type="predicted"/>
<dbReference type="Proteomes" id="UP001234178">
    <property type="component" value="Unassembled WGS sequence"/>
</dbReference>
<gene>
    <name evidence="2" type="ORF">OUZ56_021114</name>
</gene>
<evidence type="ECO:0000313" key="3">
    <source>
        <dbReference type="Proteomes" id="UP001234178"/>
    </source>
</evidence>
<keyword evidence="1" id="KW-0472">Membrane</keyword>
<accession>A0ABQ9ZGF5</accession>
<keyword evidence="1" id="KW-1133">Transmembrane helix</keyword>
<evidence type="ECO:0000313" key="2">
    <source>
        <dbReference type="EMBL" id="KAK4012012.1"/>
    </source>
</evidence>
<keyword evidence="3" id="KW-1185">Reference proteome</keyword>
<dbReference type="EMBL" id="JAOYFB010000003">
    <property type="protein sequence ID" value="KAK4012012.1"/>
    <property type="molecule type" value="Genomic_DNA"/>
</dbReference>
<name>A0ABQ9ZGF5_9CRUS</name>
<organism evidence="2 3">
    <name type="scientific">Daphnia magna</name>
    <dbReference type="NCBI Taxonomy" id="35525"/>
    <lineage>
        <taxon>Eukaryota</taxon>
        <taxon>Metazoa</taxon>
        <taxon>Ecdysozoa</taxon>
        <taxon>Arthropoda</taxon>
        <taxon>Crustacea</taxon>
        <taxon>Branchiopoda</taxon>
        <taxon>Diplostraca</taxon>
        <taxon>Cladocera</taxon>
        <taxon>Anomopoda</taxon>
        <taxon>Daphniidae</taxon>
        <taxon>Daphnia</taxon>
    </lineage>
</organism>
<keyword evidence="1" id="KW-0812">Transmembrane</keyword>
<evidence type="ECO:0000256" key="1">
    <source>
        <dbReference type="SAM" id="Phobius"/>
    </source>
</evidence>
<feature type="transmembrane region" description="Helical" evidence="1">
    <location>
        <begin position="9"/>
        <end position="26"/>
    </location>
</feature>
<protein>
    <submittedName>
        <fullName evidence="2">Uncharacterized protein</fullName>
    </submittedName>
</protein>
<sequence>MQGYRCRELVIAVATLISIATIALWYHTVFGIQNIEVQISLHPHLLFRMGSVDEDSNGMTKIVANTNSNTMAYFYTMAIESRRYQQHFHSIAAEAKLFSKYEIQVSTTANYLLQDWNFIGGNSYALRNSQYIN</sequence>
<comment type="caution">
    <text evidence="2">The sequence shown here is derived from an EMBL/GenBank/DDBJ whole genome shotgun (WGS) entry which is preliminary data.</text>
</comment>
<reference evidence="2 3" key="1">
    <citation type="journal article" date="2023" name="Nucleic Acids Res.">
        <title>The hologenome of Daphnia magna reveals possible DNA methylation and microbiome-mediated evolution of the host genome.</title>
        <authorList>
            <person name="Chaturvedi A."/>
            <person name="Li X."/>
            <person name="Dhandapani V."/>
            <person name="Marshall H."/>
            <person name="Kissane S."/>
            <person name="Cuenca-Cambronero M."/>
            <person name="Asole G."/>
            <person name="Calvet F."/>
            <person name="Ruiz-Romero M."/>
            <person name="Marangio P."/>
            <person name="Guigo R."/>
            <person name="Rago D."/>
            <person name="Mirbahai L."/>
            <person name="Eastwood N."/>
            <person name="Colbourne J.K."/>
            <person name="Zhou J."/>
            <person name="Mallon E."/>
            <person name="Orsini L."/>
        </authorList>
    </citation>
    <scope>NUCLEOTIDE SEQUENCE [LARGE SCALE GENOMIC DNA]</scope>
    <source>
        <strain evidence="2">LRV0_1</strain>
    </source>
</reference>